<dbReference type="InterPro" id="IPR017853">
    <property type="entry name" value="GH"/>
</dbReference>
<dbReference type="Gene3D" id="3.20.20.80">
    <property type="entry name" value="Glycosidases"/>
    <property type="match status" value="1"/>
</dbReference>
<evidence type="ECO:0000256" key="7">
    <source>
        <dbReference type="ARBA" id="ARBA00038929"/>
    </source>
</evidence>
<evidence type="ECO:0000256" key="5">
    <source>
        <dbReference type="ARBA" id="ARBA00023316"/>
    </source>
</evidence>
<dbReference type="SUPFAM" id="SSF51445">
    <property type="entry name" value="(Trans)glycosidases"/>
    <property type="match status" value="1"/>
</dbReference>
<comment type="catalytic activity">
    <reaction evidence="6">
        <text>Successive hydrolysis of beta-D-glucose units from the non-reducing ends of (1-&gt;3)-beta-D-glucans, releasing alpha-glucose.</text>
        <dbReference type="EC" id="3.2.1.58"/>
    </reaction>
</comment>
<dbReference type="EMBL" id="GU169903">
    <property type="protein sequence ID" value="ADX07338.1"/>
    <property type="molecule type" value="mRNA"/>
</dbReference>
<dbReference type="GO" id="GO:0005576">
    <property type="term" value="C:extracellular region"/>
    <property type="evidence" value="ECO:0007669"/>
    <property type="project" value="TreeGrafter"/>
</dbReference>
<keyword evidence="5" id="KW-0961">Cell wall biogenesis/degradation</keyword>
<sequence>MPPSELDPPRASYLGTDSGTTPATSTTFLPKAEQDSYDGEQPTKKNWKKRPLVWIIALAALVVVVLAVILPVYFTVIKDKDSSSSSSSSPSGGNGGGNGNGSGGNNDPDTDTNAAVTGGDGSTITLSDGSTFVYENKFGGYWVSDPNDPFNDGAKPNSWTPALNETWTWGKDKAYGVNLGGWFVLEPFISPALFEKYPGAVDEWTLSELMPADELEEHYATFITEKDFAEIAGAGLNYIRLPIPFWAIDKLDEEPFLERTCWKYILQAFEWARKYGLRVNLDLHTIPGSQNGYNHSGKLGQVNFLYGTMGLANAQRAINYIRIITEFISQPEYANLVGIFGFINEALLTQIGRPVLTSWYKEVHDTIREITGIGSGPYISVHDGFEGDMSQWDGFLAGSDRMMLDRHPYTSFSGSTFDDPIATGTGDDAGGVWVDAACNWGTEFATTSRTVGPTYAGEWSNGWNDCGFYLRGVPGSQTFGGDCSVWEDASTWDASMKAGVAAFNAAQMDAFQDFFFWTWKIGEKLDGTVGSPLWSYKLGLENGWILKDPREAAGKCAGLVSFDGEYESWMTGGAGAGTITGSFDPYPPATISGAPALPTELPVYTATGTINTLPGPSVTGTTVDGWFNDDDTVLAPTAIAGCVYPDAWDAIDAAVPTGCGGAAAVAAAGVVVETTPTPI</sequence>
<dbReference type="AlphaFoldDB" id="G8A564"/>
<feature type="transmembrane region" description="Helical" evidence="9">
    <location>
        <begin position="52"/>
        <end position="74"/>
    </location>
</feature>
<evidence type="ECO:0000256" key="1">
    <source>
        <dbReference type="ARBA" id="ARBA00005641"/>
    </source>
</evidence>
<proteinExistence type="evidence at transcript level"/>
<reference evidence="10" key="1">
    <citation type="submission" date="2009-11" db="EMBL/GenBank/DDBJ databases">
        <title>Useful genes from Flammulina velutipes.</title>
        <authorList>
            <person name="Yoon H."/>
            <person name="Kim J.-G."/>
            <person name="Lee B.-M."/>
            <person name="Kong W.-S."/>
            <person name="Lee C.-S."/>
            <person name="Choi J.-W."/>
        </authorList>
    </citation>
    <scope>NUCLEOTIDE SEQUENCE</scope>
    <source>
        <strain evidence="10">KACC 42777</strain>
    </source>
</reference>
<evidence type="ECO:0000256" key="8">
    <source>
        <dbReference type="SAM" id="MobiDB-lite"/>
    </source>
</evidence>
<dbReference type="GO" id="GO:0009986">
    <property type="term" value="C:cell surface"/>
    <property type="evidence" value="ECO:0007669"/>
    <property type="project" value="TreeGrafter"/>
</dbReference>
<dbReference type="PANTHER" id="PTHR31297">
    <property type="entry name" value="GLUCAN ENDO-1,6-BETA-GLUCOSIDASE B"/>
    <property type="match status" value="1"/>
</dbReference>
<keyword evidence="9" id="KW-1133">Transmembrane helix</keyword>
<dbReference type="GO" id="GO:0004338">
    <property type="term" value="F:glucan exo-1,3-beta-glucosidase activity"/>
    <property type="evidence" value="ECO:0007669"/>
    <property type="project" value="UniProtKB-EC"/>
</dbReference>
<accession>G8A564</accession>
<dbReference type="InterPro" id="IPR050386">
    <property type="entry name" value="Glycosyl_hydrolase_5"/>
</dbReference>
<feature type="compositionally biased region" description="Gly residues" evidence="8">
    <location>
        <begin position="92"/>
        <end position="104"/>
    </location>
</feature>
<evidence type="ECO:0000256" key="4">
    <source>
        <dbReference type="ARBA" id="ARBA00023295"/>
    </source>
</evidence>
<feature type="compositionally biased region" description="Low complexity" evidence="8">
    <location>
        <begin position="15"/>
        <end position="27"/>
    </location>
</feature>
<keyword evidence="4" id="KW-0326">Glycosidase</keyword>
<evidence type="ECO:0000256" key="2">
    <source>
        <dbReference type="ARBA" id="ARBA00022801"/>
    </source>
</evidence>
<dbReference type="PANTHER" id="PTHR31297:SF34">
    <property type="entry name" value="GLUCAN 1,3-BETA-GLUCOSIDASE 2"/>
    <property type="match status" value="1"/>
</dbReference>
<evidence type="ECO:0000256" key="6">
    <source>
        <dbReference type="ARBA" id="ARBA00036824"/>
    </source>
</evidence>
<comment type="similarity">
    <text evidence="1">Belongs to the glycosyl hydrolase 5 (cellulase A) family.</text>
</comment>
<keyword evidence="9" id="KW-0472">Membrane</keyword>
<feature type="region of interest" description="Disordered" evidence="8">
    <location>
        <begin position="1"/>
        <end position="44"/>
    </location>
</feature>
<evidence type="ECO:0000256" key="9">
    <source>
        <dbReference type="SAM" id="Phobius"/>
    </source>
</evidence>
<organism evidence="10">
    <name type="scientific">Flammulina velutipes</name>
    <name type="common">Agaricus velutipes</name>
    <dbReference type="NCBI Taxonomy" id="38945"/>
    <lineage>
        <taxon>Eukaryota</taxon>
        <taxon>Fungi</taxon>
        <taxon>Dikarya</taxon>
        <taxon>Basidiomycota</taxon>
        <taxon>Agaricomycotina</taxon>
        <taxon>Agaricomycetes</taxon>
        <taxon>Agaricomycetidae</taxon>
        <taxon>Agaricales</taxon>
        <taxon>Marasmiineae</taxon>
        <taxon>Physalacriaceae</taxon>
        <taxon>Flammulina</taxon>
    </lineage>
</organism>
<protein>
    <recommendedName>
        <fullName evidence="7">glucan 1,3-beta-glucosidase</fullName>
        <ecNumber evidence="7">3.2.1.58</ecNumber>
    </recommendedName>
</protein>
<dbReference type="GO" id="GO:0009251">
    <property type="term" value="P:glucan catabolic process"/>
    <property type="evidence" value="ECO:0007669"/>
    <property type="project" value="TreeGrafter"/>
</dbReference>
<keyword evidence="2" id="KW-0378">Hydrolase</keyword>
<evidence type="ECO:0000313" key="10">
    <source>
        <dbReference type="EMBL" id="ADX07338.1"/>
    </source>
</evidence>
<name>G8A564_FLAVE</name>
<keyword evidence="9" id="KW-0812">Transmembrane</keyword>
<dbReference type="GO" id="GO:0071555">
    <property type="term" value="P:cell wall organization"/>
    <property type="evidence" value="ECO:0007669"/>
    <property type="project" value="UniProtKB-KW"/>
</dbReference>
<evidence type="ECO:0000256" key="3">
    <source>
        <dbReference type="ARBA" id="ARBA00023180"/>
    </source>
</evidence>
<feature type="region of interest" description="Disordered" evidence="8">
    <location>
        <begin position="80"/>
        <end position="120"/>
    </location>
</feature>
<keyword evidence="3" id="KW-0325">Glycoprotein</keyword>
<dbReference type="SMR" id="G8A564"/>
<dbReference type="EC" id="3.2.1.58" evidence="7"/>